<gene>
    <name evidence="1" type="ORF">LCDPAC02_03290</name>
</gene>
<organism evidence="1">
    <name type="scientific">Pithovirus LCDPAC02</name>
    <dbReference type="NCBI Taxonomy" id="2506601"/>
    <lineage>
        <taxon>Viruses</taxon>
        <taxon>Pithoviruses</taxon>
    </lineage>
</organism>
<sequence length="245" mass="30067">MIENFIKFYCSKEEYIENVKDLKICYETNPSIISLYEEFENYCKTDYYCANLQYVKDVDCEFSTIVLYNYNSKLEPLNDDLFNTYPKEMKINMMLQYILFFGHMAYEYNYYFHSNNMSVLDLDKNFYVLYKIGKTLYRLEVSKLLIFHPDNVEKTNFSEYLFRDQDEKNIIEFILFLGENGKTFLEKYIYSKEFSEIISYEKYKEKYGKYYTFKNYINMLFENDNIYQSNKDLRDFKYDKTLCKN</sequence>
<dbReference type="EMBL" id="MK500303">
    <property type="protein sequence ID" value="QBK85130.1"/>
    <property type="molecule type" value="Genomic_DNA"/>
</dbReference>
<proteinExistence type="predicted"/>
<protein>
    <submittedName>
        <fullName evidence="1">Uncharacterized protein</fullName>
    </submittedName>
</protein>
<name>A0A481YQ91_9VIRU</name>
<accession>A0A481YQ91</accession>
<evidence type="ECO:0000313" key="1">
    <source>
        <dbReference type="EMBL" id="QBK85130.1"/>
    </source>
</evidence>
<reference evidence="1" key="1">
    <citation type="journal article" date="2019" name="MBio">
        <title>Virus Genomes from Deep Sea Sediments Expand the Ocean Megavirome and Support Independent Origins of Viral Gigantism.</title>
        <authorList>
            <person name="Backstrom D."/>
            <person name="Yutin N."/>
            <person name="Jorgensen S.L."/>
            <person name="Dharamshi J."/>
            <person name="Homa F."/>
            <person name="Zaremba-Niedwiedzka K."/>
            <person name="Spang A."/>
            <person name="Wolf Y.I."/>
            <person name="Koonin E.V."/>
            <person name="Ettema T.J."/>
        </authorList>
    </citation>
    <scope>NUCLEOTIDE SEQUENCE</scope>
</reference>